<comment type="caution">
    <text evidence="8">The sequence shown here is derived from an EMBL/GenBank/DDBJ whole genome shotgun (WGS) entry which is preliminary data.</text>
</comment>
<feature type="transmembrane region" description="Helical" evidence="7">
    <location>
        <begin position="729"/>
        <end position="747"/>
    </location>
</feature>
<dbReference type="EMBL" id="JAANIA010002973">
    <property type="protein sequence ID" value="KAG5306397.1"/>
    <property type="molecule type" value="Genomic_DNA"/>
</dbReference>
<feature type="transmembrane region" description="Helical" evidence="7">
    <location>
        <begin position="122"/>
        <end position="141"/>
    </location>
</feature>
<evidence type="ECO:0000256" key="6">
    <source>
        <dbReference type="SAM" id="MobiDB-lite"/>
    </source>
</evidence>
<organism evidence="8 9">
    <name type="scientific">Pseudoatta argentina</name>
    <dbReference type="NCBI Taxonomy" id="621737"/>
    <lineage>
        <taxon>Eukaryota</taxon>
        <taxon>Metazoa</taxon>
        <taxon>Ecdysozoa</taxon>
        <taxon>Arthropoda</taxon>
        <taxon>Hexapoda</taxon>
        <taxon>Insecta</taxon>
        <taxon>Pterygota</taxon>
        <taxon>Neoptera</taxon>
        <taxon>Endopterygota</taxon>
        <taxon>Hymenoptera</taxon>
        <taxon>Apocrita</taxon>
        <taxon>Aculeata</taxon>
        <taxon>Formicoidea</taxon>
        <taxon>Formicidae</taxon>
        <taxon>Myrmicinae</taxon>
        <taxon>Pseudoatta</taxon>
    </lineage>
</organism>
<name>A0A836EU72_9HYME</name>
<keyword evidence="5 7" id="KW-0472">Membrane</keyword>
<gene>
    <name evidence="8" type="primary">Tmem245</name>
    <name evidence="8" type="ORF">G6Z78_0003836</name>
</gene>
<feature type="region of interest" description="Disordered" evidence="6">
    <location>
        <begin position="290"/>
        <end position="335"/>
    </location>
</feature>
<keyword evidence="9" id="KW-1185">Reference proteome</keyword>
<protein>
    <submittedName>
        <fullName evidence="8">TM245 protein</fullName>
    </submittedName>
</protein>
<evidence type="ECO:0000256" key="4">
    <source>
        <dbReference type="ARBA" id="ARBA00022989"/>
    </source>
</evidence>
<feature type="transmembrane region" description="Helical" evidence="7">
    <location>
        <begin position="214"/>
        <end position="233"/>
    </location>
</feature>
<feature type="transmembrane region" description="Helical" evidence="7">
    <location>
        <begin position="811"/>
        <end position="831"/>
    </location>
</feature>
<evidence type="ECO:0000256" key="3">
    <source>
        <dbReference type="ARBA" id="ARBA00022692"/>
    </source>
</evidence>
<evidence type="ECO:0000313" key="8">
    <source>
        <dbReference type="EMBL" id="KAG5306397.1"/>
    </source>
</evidence>
<feature type="transmembrane region" description="Helical" evidence="7">
    <location>
        <begin position="882"/>
        <end position="908"/>
    </location>
</feature>
<feature type="transmembrane region" description="Helical" evidence="7">
    <location>
        <begin position="153"/>
        <end position="176"/>
    </location>
</feature>
<reference evidence="8" key="1">
    <citation type="submission" date="2020-02" db="EMBL/GenBank/DDBJ databases">
        <title>Relaxed selection underlies rapid genomic changes in the transitions from sociality to social parasitism in ants.</title>
        <authorList>
            <person name="Bi X."/>
        </authorList>
    </citation>
    <scope>NUCLEOTIDE SEQUENCE</scope>
    <source>
        <strain evidence="8">BGI-DK2014c</strain>
        <tissue evidence="8">Whole body</tissue>
    </source>
</reference>
<feature type="transmembrane region" description="Helical" evidence="7">
    <location>
        <begin position="778"/>
        <end position="799"/>
    </location>
</feature>
<feature type="transmembrane region" description="Helical" evidence="7">
    <location>
        <begin position="30"/>
        <end position="53"/>
    </location>
</feature>
<dbReference type="GO" id="GO:0016020">
    <property type="term" value="C:membrane"/>
    <property type="evidence" value="ECO:0007669"/>
    <property type="project" value="UniProtKB-SubCell"/>
</dbReference>
<feature type="transmembrane region" description="Helical" evidence="7">
    <location>
        <begin position="188"/>
        <end position="208"/>
    </location>
</feature>
<accession>A0A836EU72</accession>
<evidence type="ECO:0000256" key="2">
    <source>
        <dbReference type="ARBA" id="ARBA00009773"/>
    </source>
</evidence>
<evidence type="ECO:0000256" key="1">
    <source>
        <dbReference type="ARBA" id="ARBA00004141"/>
    </source>
</evidence>
<sequence length="942" mass="106717">MENVRSPMDNLFNMLSGFSAGQEKALKQGIYNAVALFFLCLVSVAGYGLYIILRPFVKPLIWALLCGSVLFPFKCLLVTAVQSWFTKVEVSRTLLIVNVSLLPVHIFDNVSERVGSFLWMRIKYIVWTVLLALVAVGLYHFTPNVIMCLAWRMFQTFSIISGFFILACNIFTVMHPHRLCIWWDQQGVIYYEVSTVLVGYFMILYIYWTPSNSAHFLYMSFMMWFIISMYLSSIAGSYQVLVFAALQILCIIGFIYEVILVMDSHELNGRHLTFSQAARFALTNELLPSQQEDKSTSLEDEHTKNCIPEGESVDTPICSQEAGRSASPDTTGIKRIRSTSRRGVKSLSLDTDAGLSAVMGVTTRRPAYNIHYITRATLRDRYLLGKIRAELRTSLDMQDDEVDTDKYMYGALYACAGMLLWKHRWIAQILVIPLVYYIVKQLGSYFGFWKMILGHCNSMIEILKSWCMDRHQALIPSNIRGLYKISVIVDEKLRNILKNSVNAVTTTSVILGLIVFVTCASIFIMIQIYAEGLHLVQVTGEILNSTLMSNPDIDWVPEKWEESVNSVLDNVYTYGRSAISDGVRFTLFTFPLCMCANVKFAYLACLIQIRGLVKDLEPTKAEQMEKKVLELWDRLYQAWMMSNMDPNLVGPTVDAMSAYSAWESFKDSLGKTPIHLFNMTSIQNFAKENIGILTSVFDSVWSIVKGNISVILTIFTELFYIVLMSGSAVLNFVLSTVVFFTTLFYLLSSSDKTYKPIELTTMFSPISCHRFAMSLQEAVIGVFAATFKLASFFGMWTWFIHNLFQVKIVYLPSALATMLGAVPFLDAYFACIPATIELWFTRGSMIAISFFLFHFLPCNIVVTEFYKEIKGGGHPYLTGLSIAGGIFCLGVEGAIFGPLLLCCIMVVINLSRRYLHSPEEEEEEVVLPAYSNHERTSQYKSK</sequence>
<feature type="transmembrane region" description="Helical" evidence="7">
    <location>
        <begin position="703"/>
        <end position="723"/>
    </location>
</feature>
<feature type="transmembrane region" description="Helical" evidence="7">
    <location>
        <begin position="509"/>
        <end position="530"/>
    </location>
</feature>
<keyword evidence="4 7" id="KW-1133">Transmembrane helix</keyword>
<evidence type="ECO:0000256" key="7">
    <source>
        <dbReference type="SAM" id="Phobius"/>
    </source>
</evidence>
<comment type="subcellular location">
    <subcellularLocation>
        <location evidence="1">Membrane</location>
        <topology evidence="1">Multi-pass membrane protein</topology>
    </subcellularLocation>
</comment>
<keyword evidence="3 7" id="KW-0812">Transmembrane</keyword>
<feature type="transmembrane region" description="Helical" evidence="7">
    <location>
        <begin position="240"/>
        <end position="262"/>
    </location>
</feature>
<feature type="non-terminal residue" evidence="8">
    <location>
        <position position="942"/>
    </location>
</feature>
<feature type="compositionally biased region" description="Basic and acidic residues" evidence="6">
    <location>
        <begin position="291"/>
        <end position="304"/>
    </location>
</feature>
<feature type="non-terminal residue" evidence="8">
    <location>
        <position position="1"/>
    </location>
</feature>
<dbReference type="AlphaFoldDB" id="A0A836EU72"/>
<comment type="similarity">
    <text evidence="2">Belongs to the autoinducer-2 exporter (AI-2E) (TC 2.A.86) family.</text>
</comment>
<feature type="transmembrane region" description="Helical" evidence="7">
    <location>
        <begin position="60"/>
        <end position="85"/>
    </location>
</feature>
<proteinExistence type="inferred from homology"/>
<dbReference type="Proteomes" id="UP000668214">
    <property type="component" value="Unassembled WGS sequence"/>
</dbReference>
<feature type="transmembrane region" description="Helical" evidence="7">
    <location>
        <begin position="843"/>
        <end position="862"/>
    </location>
</feature>
<dbReference type="InterPro" id="IPR002549">
    <property type="entry name" value="AI-2E-like"/>
</dbReference>
<evidence type="ECO:0000256" key="5">
    <source>
        <dbReference type="ARBA" id="ARBA00023136"/>
    </source>
</evidence>
<dbReference type="PANTHER" id="PTHR21716">
    <property type="entry name" value="TRANSMEMBRANE PROTEIN"/>
    <property type="match status" value="1"/>
</dbReference>
<dbReference type="PANTHER" id="PTHR21716:SF4">
    <property type="entry name" value="TRANSMEMBRANE PROTEIN 245"/>
    <property type="match status" value="1"/>
</dbReference>
<evidence type="ECO:0000313" key="9">
    <source>
        <dbReference type="Proteomes" id="UP000668214"/>
    </source>
</evidence>